<dbReference type="InterPro" id="IPR007701">
    <property type="entry name" value="Interferon-rel_develop_reg_N"/>
</dbReference>
<dbReference type="Gene3D" id="1.25.10.10">
    <property type="entry name" value="Leucine-rich Repeat Variant"/>
    <property type="match status" value="1"/>
</dbReference>
<accession>A0A5A7PW76</accession>
<proteinExistence type="inferred from homology"/>
<dbReference type="InterPro" id="IPR039777">
    <property type="entry name" value="IFRD"/>
</dbReference>
<dbReference type="EMBL" id="BKCP01005172">
    <property type="protein sequence ID" value="GER36377.1"/>
    <property type="molecule type" value="Genomic_DNA"/>
</dbReference>
<dbReference type="PANTHER" id="PTHR12354">
    <property type="entry name" value="INTERFERON-RELATED DEVELOPMENTAL REGULATOR"/>
    <property type="match status" value="1"/>
</dbReference>
<dbReference type="Pfam" id="PF05004">
    <property type="entry name" value="IFRD"/>
    <property type="match status" value="1"/>
</dbReference>
<evidence type="ECO:0000256" key="1">
    <source>
        <dbReference type="ARBA" id="ARBA00008828"/>
    </source>
</evidence>
<reference evidence="4" key="1">
    <citation type="journal article" date="2019" name="Curr. Biol.">
        <title>Genome Sequence of Striga asiatica Provides Insight into the Evolution of Plant Parasitism.</title>
        <authorList>
            <person name="Yoshida S."/>
            <person name="Kim S."/>
            <person name="Wafula E.K."/>
            <person name="Tanskanen J."/>
            <person name="Kim Y.M."/>
            <person name="Honaas L."/>
            <person name="Yang Z."/>
            <person name="Spallek T."/>
            <person name="Conn C.E."/>
            <person name="Ichihashi Y."/>
            <person name="Cheong K."/>
            <person name="Cui S."/>
            <person name="Der J.P."/>
            <person name="Gundlach H."/>
            <person name="Jiao Y."/>
            <person name="Hori C."/>
            <person name="Ishida J.K."/>
            <person name="Kasahara H."/>
            <person name="Kiba T."/>
            <person name="Kim M.S."/>
            <person name="Koo N."/>
            <person name="Laohavisit A."/>
            <person name="Lee Y.H."/>
            <person name="Lumba S."/>
            <person name="McCourt P."/>
            <person name="Mortimer J.C."/>
            <person name="Mutuku J.M."/>
            <person name="Nomura T."/>
            <person name="Sasaki-Sekimoto Y."/>
            <person name="Seto Y."/>
            <person name="Wang Y."/>
            <person name="Wakatake T."/>
            <person name="Sakakibara H."/>
            <person name="Demura T."/>
            <person name="Yamaguchi S."/>
            <person name="Yoneyama K."/>
            <person name="Manabe R.I."/>
            <person name="Nelson D.C."/>
            <person name="Schulman A.H."/>
            <person name="Timko M.P."/>
            <person name="dePamphilis C.W."/>
            <person name="Choi D."/>
            <person name="Shirasu K."/>
        </authorList>
    </citation>
    <scope>NUCLEOTIDE SEQUENCE [LARGE SCALE GENOMIC DNA]</scope>
    <source>
        <strain evidence="4">cv. UVA1</strain>
    </source>
</reference>
<sequence length="433" mass="48493">MSEEQKATQNRGTVPLNNSKIAPYNWEIISAPLVNWASVREAALSSIIDGLKLNCRSQFAEKNFATLLYRCLNSIKKGTSKEIVLASQALGLLSFTVGCGDNSQELYKETLPVFSQALKSKNEALLISVIDSLAIAAFVGANDFEQTEASMQIIWKFICSKSGEIAVVKKLPPSVLYTAISAWSLLLTTVDGWNLNHNYWHGATSYFLGLLDSDDRSVCIAAGEAIALICEVGCLEKFACYTINDKNSSKDTGKNLSEHDYSLQELQHIVSNHAKKLASHTSLQSAAVKAINGWNNFSLNVLEVLEEGCFGETTLKFGKHSLQLHSFSQLLQVNFVRRILGRGFVAHMLENDFLHDVFDFTPSKNKLESNLYSAEREEVMVRVFLPETSERDYEEDLFERTPKPKRSTFQKAKTQLLNKQRMLKGEELQPYHD</sequence>
<dbReference type="InterPro" id="IPR016024">
    <property type="entry name" value="ARM-type_fold"/>
</dbReference>
<feature type="domain" description="Interferon-related developmental regulator N-terminal" evidence="2">
    <location>
        <begin position="37"/>
        <end position="282"/>
    </location>
</feature>
<organism evidence="3 4">
    <name type="scientific">Striga asiatica</name>
    <name type="common">Asiatic witchweed</name>
    <name type="synonym">Buchnera asiatica</name>
    <dbReference type="NCBI Taxonomy" id="4170"/>
    <lineage>
        <taxon>Eukaryota</taxon>
        <taxon>Viridiplantae</taxon>
        <taxon>Streptophyta</taxon>
        <taxon>Embryophyta</taxon>
        <taxon>Tracheophyta</taxon>
        <taxon>Spermatophyta</taxon>
        <taxon>Magnoliopsida</taxon>
        <taxon>eudicotyledons</taxon>
        <taxon>Gunneridae</taxon>
        <taxon>Pentapetalae</taxon>
        <taxon>asterids</taxon>
        <taxon>lamiids</taxon>
        <taxon>Lamiales</taxon>
        <taxon>Orobanchaceae</taxon>
        <taxon>Buchnereae</taxon>
        <taxon>Striga</taxon>
    </lineage>
</organism>
<evidence type="ECO:0000313" key="4">
    <source>
        <dbReference type="Proteomes" id="UP000325081"/>
    </source>
</evidence>
<evidence type="ECO:0000259" key="2">
    <source>
        <dbReference type="Pfam" id="PF05004"/>
    </source>
</evidence>
<name>A0A5A7PW76_STRAF</name>
<dbReference type="OrthoDB" id="686784at2759"/>
<evidence type="ECO:0000313" key="3">
    <source>
        <dbReference type="EMBL" id="GER36377.1"/>
    </source>
</evidence>
<dbReference type="Proteomes" id="UP000325081">
    <property type="component" value="Unassembled WGS sequence"/>
</dbReference>
<comment type="caution">
    <text evidence="3">The sequence shown here is derived from an EMBL/GenBank/DDBJ whole genome shotgun (WGS) entry which is preliminary data.</text>
</comment>
<dbReference type="SUPFAM" id="SSF48371">
    <property type="entry name" value="ARM repeat"/>
    <property type="match status" value="1"/>
</dbReference>
<comment type="similarity">
    <text evidence="1">Belongs to the IFRD family.</text>
</comment>
<keyword evidence="4" id="KW-1185">Reference proteome</keyword>
<dbReference type="InterPro" id="IPR011989">
    <property type="entry name" value="ARM-like"/>
</dbReference>
<dbReference type="PANTHER" id="PTHR12354:SF1">
    <property type="entry name" value="INTERFERON-RELATED DEVELOPMENTAL REGULATOR 1"/>
    <property type="match status" value="1"/>
</dbReference>
<protein>
    <submittedName>
        <fullName evidence="3">Interferon-related developmental regulator family protein</fullName>
    </submittedName>
</protein>
<gene>
    <name evidence="3" type="ORF">STAS_12711</name>
</gene>
<dbReference type="AlphaFoldDB" id="A0A5A7PW76"/>